<sequence>MTSIMGDADMEAPAAVDPLLLRSAMGRFATGVTVISNASETGDVHAMTANAFMSVSLDPALVLVSLGNRAKMAARLGDSDHYGVSILAHSQESIARRFAGSQHPMPPPLFDWLGRVPVVAGSLVQLGARIVDRHIAGDHTLFIAEVQQLQLRDGEPLLFHTGSFKLVQVGVTNSLWES</sequence>
<dbReference type="InterPro" id="IPR050268">
    <property type="entry name" value="NADH-dep_flavin_reductase"/>
</dbReference>
<dbReference type="SUPFAM" id="SSF50475">
    <property type="entry name" value="FMN-binding split barrel"/>
    <property type="match status" value="1"/>
</dbReference>
<reference evidence="4 5" key="1">
    <citation type="submission" date="2020-01" db="EMBL/GenBank/DDBJ databases">
        <title>Genetics and antimicrobial susceptibilities of Nocardia species isolated from the soil; a comparison with species isolated from humans.</title>
        <authorList>
            <person name="Carrasco G."/>
            <person name="Monzon S."/>
            <person name="Sansegundo M."/>
            <person name="Garcia E."/>
            <person name="Garrido N."/>
            <person name="Medina M.J."/>
            <person name="Villalon P."/>
            <person name="Ramirez-Arocha A.C."/>
            <person name="Jimenez P."/>
            <person name="Cuesta I."/>
            <person name="Valdezate S."/>
        </authorList>
    </citation>
    <scope>NUCLEOTIDE SEQUENCE [LARGE SCALE GENOMIC DNA]</scope>
    <source>
        <strain evidence="4 5">CNM20110626</strain>
    </source>
</reference>
<organism evidence="4 5">
    <name type="scientific">Nocardia cyriacigeorgica</name>
    <dbReference type="NCBI Taxonomy" id="135487"/>
    <lineage>
        <taxon>Bacteria</taxon>
        <taxon>Bacillati</taxon>
        <taxon>Actinomycetota</taxon>
        <taxon>Actinomycetes</taxon>
        <taxon>Mycobacteriales</taxon>
        <taxon>Nocardiaceae</taxon>
        <taxon>Nocardia</taxon>
    </lineage>
</organism>
<dbReference type="GO" id="GO:0006208">
    <property type="term" value="P:pyrimidine nucleobase catabolic process"/>
    <property type="evidence" value="ECO:0007669"/>
    <property type="project" value="TreeGrafter"/>
</dbReference>
<evidence type="ECO:0000313" key="5">
    <source>
        <dbReference type="Proteomes" id="UP000471166"/>
    </source>
</evidence>
<evidence type="ECO:0000259" key="3">
    <source>
        <dbReference type="SMART" id="SM00903"/>
    </source>
</evidence>
<dbReference type="Gene3D" id="2.30.110.10">
    <property type="entry name" value="Electron Transport, Fmn-binding Protein, Chain A"/>
    <property type="match status" value="1"/>
</dbReference>
<comment type="similarity">
    <text evidence="1">Belongs to the non-flavoprotein flavin reductase family.</text>
</comment>
<comment type="caution">
    <text evidence="4">The sequence shown here is derived from an EMBL/GenBank/DDBJ whole genome shotgun (WGS) entry which is preliminary data.</text>
</comment>
<proteinExistence type="inferred from homology"/>
<dbReference type="AlphaFoldDB" id="A0A6P1CWK0"/>
<feature type="domain" description="Flavin reductase like" evidence="3">
    <location>
        <begin position="25"/>
        <end position="166"/>
    </location>
</feature>
<dbReference type="GO" id="GO:0042602">
    <property type="term" value="F:riboflavin reductase (NADPH) activity"/>
    <property type="evidence" value="ECO:0007669"/>
    <property type="project" value="TreeGrafter"/>
</dbReference>
<dbReference type="Pfam" id="PF01613">
    <property type="entry name" value="Flavin_Reduct"/>
    <property type="match status" value="1"/>
</dbReference>
<dbReference type="EMBL" id="JAAGVB010000060">
    <property type="protein sequence ID" value="NEW36033.1"/>
    <property type="molecule type" value="Genomic_DNA"/>
</dbReference>
<gene>
    <name evidence="4" type="ORF">GV791_26200</name>
</gene>
<evidence type="ECO:0000256" key="1">
    <source>
        <dbReference type="ARBA" id="ARBA00008898"/>
    </source>
</evidence>
<evidence type="ECO:0000313" key="4">
    <source>
        <dbReference type="EMBL" id="NEW36033.1"/>
    </source>
</evidence>
<dbReference type="GO" id="GO:0010181">
    <property type="term" value="F:FMN binding"/>
    <property type="evidence" value="ECO:0007669"/>
    <property type="project" value="InterPro"/>
</dbReference>
<protein>
    <submittedName>
        <fullName evidence="4">Flavin reductase family protein</fullName>
    </submittedName>
</protein>
<name>A0A6P1CWK0_9NOCA</name>
<accession>A0A6P1CWK0</accession>
<keyword evidence="2" id="KW-0560">Oxidoreductase</keyword>
<dbReference type="PANTHER" id="PTHR30466:SF1">
    <property type="entry name" value="FMN REDUCTASE (NADH) RUTF"/>
    <property type="match status" value="1"/>
</dbReference>
<dbReference type="PANTHER" id="PTHR30466">
    <property type="entry name" value="FLAVIN REDUCTASE"/>
    <property type="match status" value="1"/>
</dbReference>
<dbReference type="RefSeq" id="WP_163847399.1">
    <property type="nucleotide sequence ID" value="NZ_JAAGVB010000060.1"/>
</dbReference>
<dbReference type="Proteomes" id="UP000471166">
    <property type="component" value="Unassembled WGS sequence"/>
</dbReference>
<evidence type="ECO:0000256" key="2">
    <source>
        <dbReference type="ARBA" id="ARBA00023002"/>
    </source>
</evidence>
<dbReference type="InterPro" id="IPR002563">
    <property type="entry name" value="Flavin_Rdtase-like_dom"/>
</dbReference>
<dbReference type="InterPro" id="IPR012349">
    <property type="entry name" value="Split_barrel_FMN-bd"/>
</dbReference>
<dbReference type="SMART" id="SM00903">
    <property type="entry name" value="Flavin_Reduct"/>
    <property type="match status" value="1"/>
</dbReference>